<dbReference type="AlphaFoldDB" id="A0A846TK51"/>
<evidence type="ECO:0000313" key="3">
    <source>
        <dbReference type="Proteomes" id="UP000587942"/>
    </source>
</evidence>
<gene>
    <name evidence="2" type="ORF">GWK17_17980</name>
</gene>
<evidence type="ECO:0000256" key="1">
    <source>
        <dbReference type="SAM" id="MobiDB-lite"/>
    </source>
</evidence>
<evidence type="ECO:0000313" key="2">
    <source>
        <dbReference type="EMBL" id="NKE07340.1"/>
    </source>
</evidence>
<organism evidence="2 3">
    <name type="scientific">Mesobacillus selenatarsenatis</name>
    <dbReference type="NCBI Taxonomy" id="388741"/>
    <lineage>
        <taxon>Bacteria</taxon>
        <taxon>Bacillati</taxon>
        <taxon>Bacillota</taxon>
        <taxon>Bacilli</taxon>
        <taxon>Bacillales</taxon>
        <taxon>Bacillaceae</taxon>
        <taxon>Mesobacillus</taxon>
    </lineage>
</organism>
<dbReference type="RefSeq" id="WP_167833744.1">
    <property type="nucleotide sequence ID" value="NZ_JAAVUM010000015.1"/>
</dbReference>
<name>A0A846TK51_9BACI</name>
<reference evidence="2 3" key="1">
    <citation type="submission" date="2020-03" db="EMBL/GenBank/DDBJ databases">
        <authorList>
            <person name="Sun Q."/>
        </authorList>
    </citation>
    <scope>NUCLEOTIDE SEQUENCE [LARGE SCALE GENOMIC DNA]</scope>
    <source>
        <strain evidence="2 3">KACC 21451</strain>
    </source>
</reference>
<proteinExistence type="predicted"/>
<protein>
    <submittedName>
        <fullName evidence="2">3-methyladenine DNA glycosylase</fullName>
    </submittedName>
</protein>
<feature type="region of interest" description="Disordered" evidence="1">
    <location>
        <begin position="1"/>
        <end position="42"/>
    </location>
</feature>
<dbReference type="Proteomes" id="UP000587942">
    <property type="component" value="Unassembled WGS sequence"/>
</dbReference>
<dbReference type="EMBL" id="JAAVUM010000015">
    <property type="protein sequence ID" value="NKE07340.1"/>
    <property type="molecule type" value="Genomic_DNA"/>
</dbReference>
<sequence length="42" mass="4921">MPENTHDKNDGSVEQEKKQENNKDIEPQRDPVKPQEESETNK</sequence>
<accession>A0A846TK51</accession>
<comment type="caution">
    <text evidence="2">The sequence shown here is derived from an EMBL/GenBank/DDBJ whole genome shotgun (WGS) entry which is preliminary data.</text>
</comment>